<dbReference type="GO" id="GO:0032259">
    <property type="term" value="P:methylation"/>
    <property type="evidence" value="ECO:0007669"/>
    <property type="project" value="UniProtKB-KW"/>
</dbReference>
<dbReference type="STRING" id="280093.SAMN05443373_10783"/>
<dbReference type="GO" id="GO:0009307">
    <property type="term" value="P:DNA restriction-modification system"/>
    <property type="evidence" value="ECO:0007669"/>
    <property type="project" value="UniProtKB-KW"/>
</dbReference>
<evidence type="ECO:0000313" key="11">
    <source>
        <dbReference type="EMBL" id="SHH09356.1"/>
    </source>
</evidence>
<feature type="domain" description="DNA methylase adenine-specific" evidence="8">
    <location>
        <begin position="184"/>
        <end position="508"/>
    </location>
</feature>
<evidence type="ECO:0000256" key="2">
    <source>
        <dbReference type="ARBA" id="ARBA00011900"/>
    </source>
</evidence>
<protein>
    <recommendedName>
        <fullName evidence="2">site-specific DNA-methyltransferase (adenine-specific)</fullName>
        <ecNumber evidence="2">2.1.1.72</ecNumber>
    </recommendedName>
</protein>
<evidence type="ECO:0000259" key="8">
    <source>
        <dbReference type="Pfam" id="PF02384"/>
    </source>
</evidence>
<evidence type="ECO:0000313" key="13">
    <source>
        <dbReference type="Proteomes" id="UP000237771"/>
    </source>
</evidence>
<dbReference type="EC" id="2.1.1.72" evidence="2"/>
<dbReference type="InterPro" id="IPR029063">
    <property type="entry name" value="SAM-dependent_MTases_sf"/>
</dbReference>
<evidence type="ECO:0000256" key="3">
    <source>
        <dbReference type="ARBA" id="ARBA00022603"/>
    </source>
</evidence>
<dbReference type="InterPro" id="IPR003356">
    <property type="entry name" value="DNA_methylase_A-5"/>
</dbReference>
<dbReference type="InterPro" id="IPR002052">
    <property type="entry name" value="DNA_methylase_N6_adenine_CS"/>
</dbReference>
<dbReference type="GO" id="GO:0009007">
    <property type="term" value="F:site-specific DNA-methyltransferase (adenine-specific) activity"/>
    <property type="evidence" value="ECO:0007669"/>
    <property type="project" value="UniProtKB-EC"/>
</dbReference>
<feature type="domain" description="N6 adenine-specific DNA methyltransferase N-terminal" evidence="9">
    <location>
        <begin position="9"/>
        <end position="174"/>
    </location>
</feature>
<keyword evidence="4" id="KW-0808">Transferase</keyword>
<dbReference type="PRINTS" id="PR00507">
    <property type="entry name" value="N12N6MTFRASE"/>
</dbReference>
<dbReference type="Pfam" id="PF02384">
    <property type="entry name" value="N6_Mtase"/>
    <property type="match status" value="1"/>
</dbReference>
<gene>
    <name evidence="10" type="ORF">BC624_10783</name>
    <name evidence="11" type="ORF">SAMN05443373_10783</name>
</gene>
<dbReference type="OrthoDB" id="9814572at2"/>
<evidence type="ECO:0000256" key="6">
    <source>
        <dbReference type="ARBA" id="ARBA00022747"/>
    </source>
</evidence>
<dbReference type="InterPro" id="IPR038333">
    <property type="entry name" value="T1MK-like_N_sf"/>
</dbReference>
<comment type="catalytic activity">
    <reaction evidence="7">
        <text>a 2'-deoxyadenosine in DNA + S-adenosyl-L-methionine = an N(6)-methyl-2'-deoxyadenosine in DNA + S-adenosyl-L-homocysteine + H(+)</text>
        <dbReference type="Rhea" id="RHEA:15197"/>
        <dbReference type="Rhea" id="RHEA-COMP:12418"/>
        <dbReference type="Rhea" id="RHEA-COMP:12419"/>
        <dbReference type="ChEBI" id="CHEBI:15378"/>
        <dbReference type="ChEBI" id="CHEBI:57856"/>
        <dbReference type="ChEBI" id="CHEBI:59789"/>
        <dbReference type="ChEBI" id="CHEBI:90615"/>
        <dbReference type="ChEBI" id="CHEBI:90616"/>
        <dbReference type="EC" id="2.1.1.72"/>
    </reaction>
</comment>
<dbReference type="PANTHER" id="PTHR42933">
    <property type="entry name" value="SLR6095 PROTEIN"/>
    <property type="match status" value="1"/>
</dbReference>
<dbReference type="PANTHER" id="PTHR42933:SF1">
    <property type="entry name" value="SITE-SPECIFIC DNA-METHYLTRANSFERASE (ADENINE-SPECIFIC)"/>
    <property type="match status" value="1"/>
</dbReference>
<dbReference type="EMBL" id="FQWO01000007">
    <property type="protein sequence ID" value="SHH09356.1"/>
    <property type="molecule type" value="Genomic_DNA"/>
</dbReference>
<dbReference type="GO" id="GO:0008170">
    <property type="term" value="F:N-methyltransferase activity"/>
    <property type="evidence" value="ECO:0007669"/>
    <property type="project" value="InterPro"/>
</dbReference>
<dbReference type="GO" id="GO:0003677">
    <property type="term" value="F:DNA binding"/>
    <property type="evidence" value="ECO:0007669"/>
    <property type="project" value="InterPro"/>
</dbReference>
<evidence type="ECO:0000313" key="12">
    <source>
        <dbReference type="Proteomes" id="UP000184384"/>
    </source>
</evidence>
<evidence type="ECO:0000313" key="10">
    <source>
        <dbReference type="EMBL" id="PRZ22082.1"/>
    </source>
</evidence>
<keyword evidence="13" id="KW-1185">Reference proteome</keyword>
<dbReference type="SUPFAM" id="SSF53335">
    <property type="entry name" value="S-adenosyl-L-methionine-dependent methyltransferases"/>
    <property type="match status" value="1"/>
</dbReference>
<dbReference type="Proteomes" id="UP000237771">
    <property type="component" value="Unassembled WGS sequence"/>
</dbReference>
<reference evidence="10 13" key="3">
    <citation type="submission" date="2018-03" db="EMBL/GenBank/DDBJ databases">
        <title>Genomic Encyclopedia of Archaeal and Bacterial Type Strains, Phase II (KMG-II): from individual species to whole genera.</title>
        <authorList>
            <person name="Goeker M."/>
        </authorList>
    </citation>
    <scope>NUCLEOTIDE SEQUENCE [LARGE SCALE GENOMIC DNA]</scope>
    <source>
        <strain evidence="10 13">DSM 17797</strain>
    </source>
</reference>
<organism evidence="11 12">
    <name type="scientific">Flavobacterium granuli</name>
    <dbReference type="NCBI Taxonomy" id="280093"/>
    <lineage>
        <taxon>Bacteria</taxon>
        <taxon>Pseudomonadati</taxon>
        <taxon>Bacteroidota</taxon>
        <taxon>Flavobacteriia</taxon>
        <taxon>Flavobacteriales</taxon>
        <taxon>Flavobacteriaceae</taxon>
        <taxon>Flavobacterium</taxon>
    </lineage>
</organism>
<dbReference type="AlphaFoldDB" id="A0A1M5Q600"/>
<sequence>MTQKEQQQLGKTLWDIADNLRGAMNADDFRDYMLSFLFLRYLSFNYEESAKKELGKDYPDDTPKDVMSKLKVNTPLEIWYKENANDVEDFEKQMRRKVHYVIEPHHLWSNITELARTQNADLLVTLENGFRYIENESFESAFQGLFSEINLNSEKLGKTSSERNKKLCTIIQKISEGIADFSADSDTLGDAYEYLIGQFAAGSGKKAGEFYTPQQISTILSEIVTLDSQDPTMGKKKKLDKVLDFACGSGSLLLNVRTRIKDNGGSIGKIFGQEKNITTYNLARMNMLLHGMKDTEFEIFHGDTLLNQWDILNQMNPTKKIEFDAIVANPPFSLRWELNDTLADDFRFKSYGLAPKSAADFAFLLHGFHFLGKEGTMAIILPHGVLFRGGAEERIRTKLLKDNHIDTVIGLPSNLFYSTGIPVCILVLKKCKKQDDVLFINASERFEKGKRQNTLREGDGDEPNDIQDIIDTYKYRPENVDRYARRVSMEEIEMNGYNLNISRYVSTSLDEIKIDLKEVNKKLTSINESIKENTDRHNEFLKELGLNHI</sequence>
<dbReference type="PROSITE" id="PS00092">
    <property type="entry name" value="N6_MTASE"/>
    <property type="match status" value="1"/>
</dbReference>
<keyword evidence="6" id="KW-0680">Restriction system</keyword>
<evidence type="ECO:0000256" key="4">
    <source>
        <dbReference type="ARBA" id="ARBA00022679"/>
    </source>
</evidence>
<dbReference type="RefSeq" id="WP_072944044.1">
    <property type="nucleotide sequence ID" value="NZ_FQWO01000007.1"/>
</dbReference>
<reference evidence="12" key="2">
    <citation type="submission" date="2016-11" db="EMBL/GenBank/DDBJ databases">
        <authorList>
            <person name="Varghese N."/>
            <person name="Submissions S."/>
        </authorList>
    </citation>
    <scope>NUCLEOTIDE SEQUENCE [LARGE SCALE GENOMIC DNA]</scope>
    <source>
        <strain evidence="12">DSM 19729</strain>
    </source>
</reference>
<dbReference type="Proteomes" id="UP000184384">
    <property type="component" value="Unassembled WGS sequence"/>
</dbReference>
<keyword evidence="5" id="KW-0949">S-adenosyl-L-methionine</keyword>
<evidence type="ECO:0000259" key="9">
    <source>
        <dbReference type="Pfam" id="PF12161"/>
    </source>
</evidence>
<keyword evidence="3" id="KW-0489">Methyltransferase</keyword>
<proteinExistence type="inferred from homology"/>
<evidence type="ECO:0000256" key="5">
    <source>
        <dbReference type="ARBA" id="ARBA00022691"/>
    </source>
</evidence>
<accession>A0A1M5Q600</accession>
<dbReference type="Gene3D" id="1.20.1260.30">
    <property type="match status" value="1"/>
</dbReference>
<dbReference type="InterPro" id="IPR022749">
    <property type="entry name" value="D12N6_MeTrfase_N"/>
</dbReference>
<reference evidence="11" key="1">
    <citation type="submission" date="2016-11" db="EMBL/GenBank/DDBJ databases">
        <authorList>
            <person name="Jaros S."/>
            <person name="Januszkiewicz K."/>
            <person name="Wedrychowicz H."/>
        </authorList>
    </citation>
    <scope>NUCLEOTIDE SEQUENCE [LARGE SCALE GENOMIC DNA]</scope>
    <source>
        <strain evidence="11">DSM 19729</strain>
    </source>
</reference>
<evidence type="ECO:0000256" key="7">
    <source>
        <dbReference type="ARBA" id="ARBA00047942"/>
    </source>
</evidence>
<dbReference type="Gene3D" id="3.40.50.150">
    <property type="entry name" value="Vaccinia Virus protein VP39"/>
    <property type="match status" value="1"/>
</dbReference>
<dbReference type="NCBIfam" id="TIGR00497">
    <property type="entry name" value="hsdM"/>
    <property type="match status" value="1"/>
</dbReference>
<comment type="similarity">
    <text evidence="1">Belongs to the N(4)/N(6)-methyltransferase family.</text>
</comment>
<evidence type="ECO:0000256" key="1">
    <source>
        <dbReference type="ARBA" id="ARBA00006594"/>
    </source>
</evidence>
<name>A0A1M5Q600_9FLAO</name>
<dbReference type="EMBL" id="PVUB01000007">
    <property type="protein sequence ID" value="PRZ22082.1"/>
    <property type="molecule type" value="Genomic_DNA"/>
</dbReference>
<dbReference type="InterPro" id="IPR051537">
    <property type="entry name" value="DNA_Adenine_Mtase"/>
</dbReference>
<dbReference type="Pfam" id="PF12161">
    <property type="entry name" value="HsdM_N"/>
    <property type="match status" value="1"/>
</dbReference>
<dbReference type="InterPro" id="IPR004546">
    <property type="entry name" value="Restrct_endonuc_T1M"/>
</dbReference>